<comment type="caution">
    <text evidence="2">The sequence shown here is derived from an EMBL/GenBank/DDBJ whole genome shotgun (WGS) entry which is preliminary data.</text>
</comment>
<name>J0D3P5_9BIFI</name>
<keyword evidence="1" id="KW-0812">Transmembrane</keyword>
<evidence type="ECO:0000313" key="3">
    <source>
        <dbReference type="Proteomes" id="UP000006415"/>
    </source>
</evidence>
<feature type="transmembrane region" description="Helical" evidence="1">
    <location>
        <begin position="96"/>
        <end position="123"/>
    </location>
</feature>
<dbReference type="OrthoDB" id="3260179at2"/>
<protein>
    <recommendedName>
        <fullName evidence="4">ABC-2 type transporter domain-containing protein</fullName>
    </recommendedName>
</protein>
<evidence type="ECO:0008006" key="4">
    <source>
        <dbReference type="Google" id="ProtNLM"/>
    </source>
</evidence>
<keyword evidence="1" id="KW-1133">Transmembrane helix</keyword>
<organism evidence="2 3">
    <name type="scientific">Scardovia wiggsiae F0424</name>
    <dbReference type="NCBI Taxonomy" id="857290"/>
    <lineage>
        <taxon>Bacteria</taxon>
        <taxon>Bacillati</taxon>
        <taxon>Actinomycetota</taxon>
        <taxon>Actinomycetes</taxon>
        <taxon>Bifidobacteriales</taxon>
        <taxon>Bifidobacteriaceae</taxon>
        <taxon>Scardovia</taxon>
    </lineage>
</organism>
<feature type="transmembrane region" description="Helical" evidence="1">
    <location>
        <begin position="217"/>
        <end position="238"/>
    </location>
</feature>
<keyword evidence="1" id="KW-0472">Membrane</keyword>
<dbReference type="STRING" id="857290.HMPREF9156_01040"/>
<dbReference type="HOGENOM" id="CLU_092056_0_0_11"/>
<feature type="transmembrane region" description="Helical" evidence="1">
    <location>
        <begin position="164"/>
        <end position="187"/>
    </location>
</feature>
<dbReference type="eggNOG" id="COG0842">
    <property type="taxonomic scope" value="Bacteria"/>
</dbReference>
<dbReference type="RefSeq" id="WP_007148103.1">
    <property type="nucleotide sequence ID" value="NZ_AKCI01000001.1"/>
</dbReference>
<feature type="transmembrane region" description="Helical" evidence="1">
    <location>
        <begin position="54"/>
        <end position="75"/>
    </location>
</feature>
<feature type="transmembrane region" description="Helical" evidence="1">
    <location>
        <begin position="129"/>
        <end position="152"/>
    </location>
</feature>
<gene>
    <name evidence="2" type="ORF">HMPREF9156_01040</name>
</gene>
<dbReference type="EMBL" id="AGZS01000006">
    <property type="protein sequence ID" value="EJD64545.1"/>
    <property type="molecule type" value="Genomic_DNA"/>
</dbReference>
<evidence type="ECO:0000256" key="1">
    <source>
        <dbReference type="SAM" id="Phobius"/>
    </source>
</evidence>
<sequence>MDRLRTVIRISRSASAILATRASAVVGIIIIPLFDILFSLLLGSSLNADNLVRIGYASALLGIAITTMSFMDQSIVYARAAGVLQEVIQRRRFDTAYWAGISATACAAGLAMGIIPFIGVFAFDTHHNTAALMLSLAAVPAALAVGAALGLFTSGIGLLLPDPYAVSNAVSMLLPVTAGTVVPLHYYPWGIGTVLRFFPVSSIIQAVAGSGAFGRAVLIELIHTAVWAILGAACMGIARRRLRSGKIPEIL</sequence>
<reference evidence="2 3" key="1">
    <citation type="submission" date="2012-01" db="EMBL/GenBank/DDBJ databases">
        <title>The Genome Sequence of Scardovia wiggsiae F0424.</title>
        <authorList>
            <consortium name="The Broad Institute Genome Sequencing Platform"/>
            <person name="Earl A."/>
            <person name="Ward D."/>
            <person name="Feldgarden M."/>
            <person name="Gevers D."/>
            <person name="Izard J."/>
            <person name="Ganesan A."/>
            <person name="Baranova O.V."/>
            <person name="Blanton J.M."/>
            <person name="Tanner A.C."/>
            <person name="Mathney J."/>
            <person name="Dewhirst F.E."/>
            <person name="Young S.K."/>
            <person name="Zeng Q."/>
            <person name="Gargeya S."/>
            <person name="Fitzgerald M."/>
            <person name="Haas B."/>
            <person name="Abouelleil A."/>
            <person name="Alvarado L."/>
            <person name="Arachchi H.M."/>
            <person name="Berlin A."/>
            <person name="Chapman S.B."/>
            <person name="Gearin G."/>
            <person name="Goldberg J."/>
            <person name="Griggs A."/>
            <person name="Gujja S."/>
            <person name="Hansen M."/>
            <person name="Heiman D."/>
            <person name="Howarth C."/>
            <person name="Larimer J."/>
            <person name="Lui A."/>
            <person name="MacDonald P.J.P."/>
            <person name="McCowen C."/>
            <person name="Montmayeur A."/>
            <person name="Murphy C."/>
            <person name="Neiman D."/>
            <person name="Pearson M."/>
            <person name="Priest M."/>
            <person name="Roberts A."/>
            <person name="Saif S."/>
            <person name="Shea T."/>
            <person name="Sisk P."/>
            <person name="Stolte C."/>
            <person name="Sykes S."/>
            <person name="Wortman J."/>
            <person name="Nusbaum C."/>
            <person name="Birren B."/>
        </authorList>
    </citation>
    <scope>NUCLEOTIDE SEQUENCE [LARGE SCALE GENOMIC DNA]</scope>
    <source>
        <strain evidence="2 3">F0424</strain>
    </source>
</reference>
<dbReference type="AlphaFoldDB" id="J0D3P5"/>
<proteinExistence type="predicted"/>
<keyword evidence="3" id="KW-1185">Reference proteome</keyword>
<evidence type="ECO:0000313" key="2">
    <source>
        <dbReference type="EMBL" id="EJD64545.1"/>
    </source>
</evidence>
<accession>J0D3P5</accession>
<dbReference type="Proteomes" id="UP000006415">
    <property type="component" value="Unassembled WGS sequence"/>
</dbReference>
<feature type="transmembrane region" description="Helical" evidence="1">
    <location>
        <begin position="21"/>
        <end position="42"/>
    </location>
</feature>